<evidence type="ECO:0000256" key="3">
    <source>
        <dbReference type="ARBA" id="ARBA00022801"/>
    </source>
</evidence>
<comment type="caution">
    <text evidence="13">The sequence shown here is derived from an EMBL/GenBank/DDBJ whole genome shotgun (WGS) entry which is preliminary data.</text>
</comment>
<feature type="signal peptide" evidence="11">
    <location>
        <begin position="1"/>
        <end position="23"/>
    </location>
</feature>
<evidence type="ECO:0000256" key="4">
    <source>
        <dbReference type="ARBA" id="ARBA00022960"/>
    </source>
</evidence>
<dbReference type="AlphaFoldDB" id="A0A374NV70"/>
<feature type="active site" description="Acyl-ester intermediate" evidence="7">
    <location>
        <position position="59"/>
    </location>
</feature>
<evidence type="ECO:0000256" key="5">
    <source>
        <dbReference type="ARBA" id="ARBA00022984"/>
    </source>
</evidence>
<evidence type="ECO:0000256" key="2">
    <source>
        <dbReference type="ARBA" id="ARBA00022729"/>
    </source>
</evidence>
<evidence type="ECO:0000256" key="1">
    <source>
        <dbReference type="ARBA" id="ARBA00007164"/>
    </source>
</evidence>
<dbReference type="Proteomes" id="UP000262524">
    <property type="component" value="Unassembled WGS sequence"/>
</dbReference>
<evidence type="ECO:0000313" key="14">
    <source>
        <dbReference type="Proteomes" id="UP000262524"/>
    </source>
</evidence>
<dbReference type="RefSeq" id="WP_117981904.1">
    <property type="nucleotide sequence ID" value="NZ_QSOE01000004.1"/>
</dbReference>
<dbReference type="GO" id="GO:0071555">
    <property type="term" value="P:cell wall organization"/>
    <property type="evidence" value="ECO:0007669"/>
    <property type="project" value="UniProtKB-KW"/>
</dbReference>
<dbReference type="InterPro" id="IPR018044">
    <property type="entry name" value="Peptidase_S11"/>
</dbReference>
<dbReference type="InterPro" id="IPR001967">
    <property type="entry name" value="Peptidase_S11_N"/>
</dbReference>
<sequence length="578" mass="62915">MKKKLTGILLLLLFIALPLQGQAKVKAPKKQCHAYVVMDAGSGEVLFGQDANKKIYPASTAKLMTAIVCVEKGNVNSVIKTKSDVVYRTTPGTYSLGIGAGVNYTFKDLLHMSLMSSAADATDSLAVGVFGSKKACVEAMNEKCKELGLKKTHFDNPVGSDIGAGYNETYASAKEMAKICRYAMAIPLIRSAVSKAHYSTQKGGMYVNTTNWFLKGMAYYDRDTYKIIGSKSGTTNAAGHVFIATAADYEGHELICAYFGNVSKESTFASIRSLFDYAFNNYKKGKLTLTPSNYDVRSSQKYGAVYSEYSALHCYPAQKDGLFAPNKAITRKQLGTMLEAIDSLKDNATLSAFVSENENGTVTTTRFAQLLQELYPVTISDKKAEEVLASCSSIDTMDETAKEAYASFASGALAVDDSCKTANQRITRGQALLIADKLADYQMNYLADHAQTQIAEVRQIPGKDGTITLPAMSYTTFNKKWSDSLKEQKEAQDAEAAAKKAEAERKAAKEKQPKKDAEQITEGTKSKENASQAEAAKSKENASQATTATQKQKKQATTATQKQKKEVITETKKKKVKK</sequence>
<dbReference type="SUPFAM" id="SSF56601">
    <property type="entry name" value="beta-lactamase/transpeptidase-like"/>
    <property type="match status" value="1"/>
</dbReference>
<evidence type="ECO:0000256" key="6">
    <source>
        <dbReference type="ARBA" id="ARBA00023316"/>
    </source>
</evidence>
<protein>
    <submittedName>
        <fullName evidence="13">D-alanyl-D-alanine carboxypeptidase</fullName>
    </submittedName>
</protein>
<feature type="active site" description="Proton acceptor" evidence="7">
    <location>
        <position position="62"/>
    </location>
</feature>
<keyword evidence="6" id="KW-0961">Cell wall biogenesis/degradation</keyword>
<organism evidence="13 14">
    <name type="scientific">Anaerobutyricum hallii</name>
    <dbReference type="NCBI Taxonomy" id="39488"/>
    <lineage>
        <taxon>Bacteria</taxon>
        <taxon>Bacillati</taxon>
        <taxon>Bacillota</taxon>
        <taxon>Clostridia</taxon>
        <taxon>Lachnospirales</taxon>
        <taxon>Lachnospiraceae</taxon>
        <taxon>Anaerobutyricum</taxon>
    </lineage>
</organism>
<dbReference type="Pfam" id="PF00768">
    <property type="entry name" value="Peptidase_S11"/>
    <property type="match status" value="1"/>
</dbReference>
<keyword evidence="13" id="KW-0645">Protease</keyword>
<dbReference type="GO" id="GO:0009002">
    <property type="term" value="F:serine-type D-Ala-D-Ala carboxypeptidase activity"/>
    <property type="evidence" value="ECO:0007669"/>
    <property type="project" value="InterPro"/>
</dbReference>
<keyword evidence="5" id="KW-0573">Peptidoglycan synthesis</keyword>
<feature type="domain" description="Peptidase S11 D-alanyl-D-alanine carboxypeptidase A N-terminal" evidence="12">
    <location>
        <begin position="24"/>
        <end position="256"/>
    </location>
</feature>
<feature type="compositionally biased region" description="Low complexity" evidence="10">
    <location>
        <begin position="544"/>
        <end position="561"/>
    </location>
</feature>
<evidence type="ECO:0000259" key="12">
    <source>
        <dbReference type="Pfam" id="PF00768"/>
    </source>
</evidence>
<evidence type="ECO:0000256" key="7">
    <source>
        <dbReference type="PIRSR" id="PIRSR618044-1"/>
    </source>
</evidence>
<evidence type="ECO:0000256" key="11">
    <source>
        <dbReference type="SAM" id="SignalP"/>
    </source>
</evidence>
<dbReference type="EMBL" id="QSOE01000004">
    <property type="protein sequence ID" value="RGI92166.1"/>
    <property type="molecule type" value="Genomic_DNA"/>
</dbReference>
<feature type="active site" evidence="7">
    <location>
        <position position="117"/>
    </location>
</feature>
<dbReference type="InterPro" id="IPR012338">
    <property type="entry name" value="Beta-lactam/transpept-like"/>
</dbReference>
<reference evidence="13 14" key="1">
    <citation type="submission" date="2018-08" db="EMBL/GenBank/DDBJ databases">
        <title>A genome reference for cultivated species of the human gut microbiota.</title>
        <authorList>
            <person name="Zou Y."/>
            <person name="Xue W."/>
            <person name="Luo G."/>
        </authorList>
    </citation>
    <scope>NUCLEOTIDE SEQUENCE [LARGE SCALE GENOMIC DNA]</scope>
    <source>
        <strain evidence="13 14">TM10-1AC</strain>
    </source>
</reference>
<feature type="chain" id="PRO_5016696398" evidence="11">
    <location>
        <begin position="24"/>
        <end position="578"/>
    </location>
</feature>
<comment type="similarity">
    <text evidence="1 9">Belongs to the peptidase S11 family.</text>
</comment>
<gene>
    <name evidence="13" type="ORF">DXD91_01355</name>
</gene>
<dbReference type="GO" id="GO:0008360">
    <property type="term" value="P:regulation of cell shape"/>
    <property type="evidence" value="ECO:0007669"/>
    <property type="project" value="UniProtKB-KW"/>
</dbReference>
<dbReference type="Gene3D" id="3.40.710.10">
    <property type="entry name" value="DD-peptidase/beta-lactamase superfamily"/>
    <property type="match status" value="1"/>
</dbReference>
<keyword evidence="13" id="KW-0121">Carboxypeptidase</keyword>
<evidence type="ECO:0000256" key="10">
    <source>
        <dbReference type="SAM" id="MobiDB-lite"/>
    </source>
</evidence>
<evidence type="ECO:0000256" key="9">
    <source>
        <dbReference type="RuleBase" id="RU004016"/>
    </source>
</evidence>
<accession>A0A374NV70</accession>
<evidence type="ECO:0000256" key="8">
    <source>
        <dbReference type="PIRSR" id="PIRSR618044-2"/>
    </source>
</evidence>
<feature type="region of interest" description="Disordered" evidence="10">
    <location>
        <begin position="488"/>
        <end position="578"/>
    </location>
</feature>
<dbReference type="PRINTS" id="PR00725">
    <property type="entry name" value="DADACBPTASE1"/>
</dbReference>
<proteinExistence type="inferred from homology"/>
<keyword evidence="4" id="KW-0133">Cell shape</keyword>
<feature type="compositionally biased region" description="Basic and acidic residues" evidence="10">
    <location>
        <begin position="488"/>
        <end position="528"/>
    </location>
</feature>
<name>A0A374NV70_9FIRM</name>
<dbReference type="GO" id="GO:0006508">
    <property type="term" value="P:proteolysis"/>
    <property type="evidence" value="ECO:0007669"/>
    <property type="project" value="InterPro"/>
</dbReference>
<evidence type="ECO:0000313" key="13">
    <source>
        <dbReference type="EMBL" id="RGI92166.1"/>
    </source>
</evidence>
<keyword evidence="3" id="KW-0378">Hydrolase</keyword>
<dbReference type="GO" id="GO:0009252">
    <property type="term" value="P:peptidoglycan biosynthetic process"/>
    <property type="evidence" value="ECO:0007669"/>
    <property type="project" value="UniProtKB-KW"/>
</dbReference>
<feature type="binding site" evidence="8">
    <location>
        <position position="231"/>
    </location>
    <ligand>
        <name>substrate</name>
    </ligand>
</feature>
<keyword evidence="2 11" id="KW-0732">Signal</keyword>